<proteinExistence type="predicted"/>
<dbReference type="Proteomes" id="UP000076761">
    <property type="component" value="Unassembled WGS sequence"/>
</dbReference>
<gene>
    <name evidence="1" type="ORF">NEOLEDRAFT_811764</name>
</gene>
<evidence type="ECO:0000313" key="2">
    <source>
        <dbReference type="Proteomes" id="UP000076761"/>
    </source>
</evidence>
<name>A0A165PEU6_9AGAM</name>
<organism evidence="1 2">
    <name type="scientific">Neolentinus lepideus HHB14362 ss-1</name>
    <dbReference type="NCBI Taxonomy" id="1314782"/>
    <lineage>
        <taxon>Eukaryota</taxon>
        <taxon>Fungi</taxon>
        <taxon>Dikarya</taxon>
        <taxon>Basidiomycota</taxon>
        <taxon>Agaricomycotina</taxon>
        <taxon>Agaricomycetes</taxon>
        <taxon>Gloeophyllales</taxon>
        <taxon>Gloeophyllaceae</taxon>
        <taxon>Neolentinus</taxon>
    </lineage>
</organism>
<dbReference type="AlphaFoldDB" id="A0A165PEU6"/>
<dbReference type="EMBL" id="KV425613">
    <property type="protein sequence ID" value="KZT20939.1"/>
    <property type="molecule type" value="Genomic_DNA"/>
</dbReference>
<evidence type="ECO:0000313" key="1">
    <source>
        <dbReference type="EMBL" id="KZT20939.1"/>
    </source>
</evidence>
<accession>A0A165PEU6</accession>
<keyword evidence="2" id="KW-1185">Reference proteome</keyword>
<protein>
    <submittedName>
        <fullName evidence="1">Uncharacterized protein</fullName>
    </submittedName>
</protein>
<dbReference type="InParanoid" id="A0A165PEU6"/>
<reference evidence="1 2" key="1">
    <citation type="journal article" date="2016" name="Mol. Biol. Evol.">
        <title>Comparative Genomics of Early-Diverging Mushroom-Forming Fungi Provides Insights into the Origins of Lignocellulose Decay Capabilities.</title>
        <authorList>
            <person name="Nagy L.G."/>
            <person name="Riley R."/>
            <person name="Tritt A."/>
            <person name="Adam C."/>
            <person name="Daum C."/>
            <person name="Floudas D."/>
            <person name="Sun H."/>
            <person name="Yadav J.S."/>
            <person name="Pangilinan J."/>
            <person name="Larsson K.H."/>
            <person name="Matsuura K."/>
            <person name="Barry K."/>
            <person name="Labutti K."/>
            <person name="Kuo R."/>
            <person name="Ohm R.A."/>
            <person name="Bhattacharya S.S."/>
            <person name="Shirouzu T."/>
            <person name="Yoshinaga Y."/>
            <person name="Martin F.M."/>
            <person name="Grigoriev I.V."/>
            <person name="Hibbett D.S."/>
        </authorList>
    </citation>
    <scope>NUCLEOTIDE SEQUENCE [LARGE SCALE GENOMIC DNA]</scope>
    <source>
        <strain evidence="1 2">HHB14362 ss-1</strain>
    </source>
</reference>
<sequence>MRITCIYSCSCIKGKRKFEVLSCGWALVKRYGSFDTVLKDPTLFMAILPASLLQHTSFSNFLVLCVSITALLCTLTSDICPHADGLYSVLS</sequence>